<evidence type="ECO:0000256" key="1">
    <source>
        <dbReference type="ARBA" id="ARBA00012513"/>
    </source>
</evidence>
<organism evidence="12 13">
    <name type="scientific">Bionectria ochroleuca</name>
    <name type="common">Gliocladium roseum</name>
    <dbReference type="NCBI Taxonomy" id="29856"/>
    <lineage>
        <taxon>Eukaryota</taxon>
        <taxon>Fungi</taxon>
        <taxon>Dikarya</taxon>
        <taxon>Ascomycota</taxon>
        <taxon>Pezizomycotina</taxon>
        <taxon>Sordariomycetes</taxon>
        <taxon>Hypocreomycetidae</taxon>
        <taxon>Hypocreales</taxon>
        <taxon>Bionectriaceae</taxon>
        <taxon>Clonostachys</taxon>
    </lineage>
</organism>
<dbReference type="SMART" id="SM00220">
    <property type="entry name" value="S_TKc"/>
    <property type="match status" value="1"/>
</dbReference>
<keyword evidence="5" id="KW-0418">Kinase</keyword>
<comment type="caution">
    <text evidence="12">The sequence shown here is derived from an EMBL/GenBank/DDBJ whole genome shotgun (WGS) entry which is preliminary data.</text>
</comment>
<dbReference type="PANTHER" id="PTHR24361:SF433">
    <property type="entry name" value="PROTEIN KINASE DOMAIN-CONTAINING PROTEIN"/>
    <property type="match status" value="1"/>
</dbReference>
<dbReference type="Pfam" id="PF00069">
    <property type="entry name" value="Pkinase"/>
    <property type="match status" value="1"/>
</dbReference>
<dbReference type="InterPro" id="IPR036465">
    <property type="entry name" value="vWFA_dom_sf"/>
</dbReference>
<accession>A0ABY6UIS7</accession>
<feature type="region of interest" description="Disordered" evidence="9">
    <location>
        <begin position="506"/>
        <end position="529"/>
    </location>
</feature>
<comment type="catalytic activity">
    <reaction evidence="8">
        <text>L-seryl-[protein] + ATP = O-phospho-L-seryl-[protein] + ADP + H(+)</text>
        <dbReference type="Rhea" id="RHEA:17989"/>
        <dbReference type="Rhea" id="RHEA-COMP:9863"/>
        <dbReference type="Rhea" id="RHEA-COMP:11604"/>
        <dbReference type="ChEBI" id="CHEBI:15378"/>
        <dbReference type="ChEBI" id="CHEBI:29999"/>
        <dbReference type="ChEBI" id="CHEBI:30616"/>
        <dbReference type="ChEBI" id="CHEBI:83421"/>
        <dbReference type="ChEBI" id="CHEBI:456216"/>
        <dbReference type="EC" id="2.7.11.1"/>
    </reaction>
</comment>
<dbReference type="EC" id="2.7.11.1" evidence="1"/>
<evidence type="ECO:0000259" key="11">
    <source>
        <dbReference type="PROSITE" id="PS50234"/>
    </source>
</evidence>
<evidence type="ECO:0000256" key="6">
    <source>
        <dbReference type="ARBA" id="ARBA00022840"/>
    </source>
</evidence>
<dbReference type="PANTHER" id="PTHR24361">
    <property type="entry name" value="MITOGEN-ACTIVATED KINASE KINASE KINASE"/>
    <property type="match status" value="1"/>
</dbReference>
<evidence type="ECO:0000256" key="7">
    <source>
        <dbReference type="ARBA" id="ARBA00047899"/>
    </source>
</evidence>
<evidence type="ECO:0000259" key="10">
    <source>
        <dbReference type="PROSITE" id="PS50011"/>
    </source>
</evidence>
<keyword evidence="13" id="KW-1185">Reference proteome</keyword>
<name>A0ABY6UIS7_BIOOC</name>
<dbReference type="Gene3D" id="1.10.510.10">
    <property type="entry name" value="Transferase(Phosphotransferase) domain 1"/>
    <property type="match status" value="1"/>
</dbReference>
<gene>
    <name evidence="12" type="ORF">CLO192961_LOCUS291818</name>
</gene>
<comment type="catalytic activity">
    <reaction evidence="7">
        <text>L-threonyl-[protein] + ATP = O-phospho-L-threonyl-[protein] + ADP + H(+)</text>
        <dbReference type="Rhea" id="RHEA:46608"/>
        <dbReference type="Rhea" id="RHEA-COMP:11060"/>
        <dbReference type="Rhea" id="RHEA-COMP:11605"/>
        <dbReference type="ChEBI" id="CHEBI:15378"/>
        <dbReference type="ChEBI" id="CHEBI:30013"/>
        <dbReference type="ChEBI" id="CHEBI:30616"/>
        <dbReference type="ChEBI" id="CHEBI:61977"/>
        <dbReference type="ChEBI" id="CHEBI:456216"/>
        <dbReference type="EC" id="2.7.11.1"/>
    </reaction>
</comment>
<dbReference type="PROSITE" id="PS50011">
    <property type="entry name" value="PROTEIN_KINASE_DOM"/>
    <property type="match status" value="1"/>
</dbReference>
<evidence type="ECO:0000256" key="9">
    <source>
        <dbReference type="SAM" id="MobiDB-lite"/>
    </source>
</evidence>
<feature type="domain" description="Protein kinase" evidence="10">
    <location>
        <begin position="123"/>
        <end position="470"/>
    </location>
</feature>
<evidence type="ECO:0000256" key="2">
    <source>
        <dbReference type="ARBA" id="ARBA00022527"/>
    </source>
</evidence>
<dbReference type="InterPro" id="IPR053235">
    <property type="entry name" value="Ser_Thr_kinase"/>
</dbReference>
<dbReference type="InterPro" id="IPR002035">
    <property type="entry name" value="VWF_A"/>
</dbReference>
<evidence type="ECO:0000256" key="5">
    <source>
        <dbReference type="ARBA" id="ARBA00022777"/>
    </source>
</evidence>
<dbReference type="CDD" id="cd00198">
    <property type="entry name" value="vWFA"/>
    <property type="match status" value="1"/>
</dbReference>
<dbReference type="PROSITE" id="PS50234">
    <property type="entry name" value="VWFA"/>
    <property type="match status" value="1"/>
</dbReference>
<dbReference type="SUPFAM" id="SSF56112">
    <property type="entry name" value="Protein kinase-like (PK-like)"/>
    <property type="match status" value="1"/>
</dbReference>
<feature type="domain" description="VWFA" evidence="11">
    <location>
        <begin position="588"/>
        <end position="794"/>
    </location>
</feature>
<evidence type="ECO:0000313" key="12">
    <source>
        <dbReference type="EMBL" id="VUC30682.1"/>
    </source>
</evidence>
<evidence type="ECO:0000256" key="4">
    <source>
        <dbReference type="ARBA" id="ARBA00022741"/>
    </source>
</evidence>
<evidence type="ECO:0000256" key="3">
    <source>
        <dbReference type="ARBA" id="ARBA00022679"/>
    </source>
</evidence>
<dbReference type="SUPFAM" id="SSF53300">
    <property type="entry name" value="vWA-like"/>
    <property type="match status" value="1"/>
</dbReference>
<evidence type="ECO:0000256" key="8">
    <source>
        <dbReference type="ARBA" id="ARBA00048679"/>
    </source>
</evidence>
<dbReference type="InterPro" id="IPR011009">
    <property type="entry name" value="Kinase-like_dom_sf"/>
</dbReference>
<sequence length="827" mass="92698">MAQLQNQYSAFLAHLRDNYESGITCQGHSKDLVPYSVLDKYWTPKRIRELLRAAGINEPPPSTIRSRFLLVISILCFNGDIELLPRLVSESQDDRRLPWEDVPGRVQDSHNSGQLSRFFDSQWRFCPTLIVGPFAPAGDLNLHRDTILAFRATESTEQGQGRERNVHTRAVLQGAHSHLPSNYLSFPPHLREEYFNERASYSAFTPSTPNVTRLLGSYSWFSENKGRTGNLILEHAEHGSLLNFFEKESPPYKPDEISSLWTGIAGIAKGVESIHEQHGSTGLHLDLKPANVVVSSGDDPHNKFSFIFKIIDFEFSHITPQDPGLNGSKTARAIDRKTSKTYAPPELVLGDEINYHVGSEVDLWSLGCIILECAVWISLGERGRLDFIERRTKETGLLSDYTKSGRGDCFHNGRDILRCVRDFGQHIRDHGRRDDETTSQIFDLVLRELLVEKDRRQPARSTYSAMKSIIDTEANRRATSIPSPTNGALARWDGSITGQPVVASPTLQEERASSYTSRTDPEVRSPHAVSEPGLEISIAQHVSSLKESPKFFPTIDDVRKWIEKRRINGNTPELRGWNRVQAQLNGRDFIFVIDNSQTMQDYEDQVKAFVHCLAKLVKRLDPDGAEIMCTSDPMNRAKFKHATGHSNFVTENFSRGRREHCNMELALENALDPIGDHLQDSTSKSSTWRASLRSLPGRLVGRRKPVTVIVFTDGVWGSSTGGGAEKPIQALIGKMRDRGISRSTVAIQFLRFGSNPAGKRRLEFLDDALPNNERCSGLPQESSTLLNNLSTSDIVDTKPTTASIWDILIGPVDEHVDQNVGQSMDAR</sequence>
<protein>
    <recommendedName>
        <fullName evidence="1">non-specific serine/threonine protein kinase</fullName>
        <ecNumber evidence="1">2.7.11.1</ecNumber>
    </recommendedName>
</protein>
<keyword evidence="4" id="KW-0547">Nucleotide-binding</keyword>
<dbReference type="CDD" id="cd00180">
    <property type="entry name" value="PKc"/>
    <property type="match status" value="1"/>
</dbReference>
<reference evidence="12 13" key="1">
    <citation type="submission" date="2019-06" db="EMBL/GenBank/DDBJ databases">
        <authorList>
            <person name="Broberg M."/>
        </authorList>
    </citation>
    <scope>NUCLEOTIDE SEQUENCE [LARGE SCALE GENOMIC DNA]</scope>
</reference>
<dbReference type="Proteomes" id="UP000766486">
    <property type="component" value="Unassembled WGS sequence"/>
</dbReference>
<dbReference type="EMBL" id="CABFNS010000823">
    <property type="protein sequence ID" value="VUC30682.1"/>
    <property type="molecule type" value="Genomic_DNA"/>
</dbReference>
<evidence type="ECO:0000313" key="13">
    <source>
        <dbReference type="Proteomes" id="UP000766486"/>
    </source>
</evidence>
<keyword evidence="3" id="KW-0808">Transferase</keyword>
<keyword evidence="2" id="KW-0723">Serine/threonine-protein kinase</keyword>
<proteinExistence type="predicted"/>
<keyword evidence="6" id="KW-0067">ATP-binding</keyword>
<dbReference type="InterPro" id="IPR000719">
    <property type="entry name" value="Prot_kinase_dom"/>
</dbReference>
<dbReference type="Gene3D" id="3.40.50.410">
    <property type="entry name" value="von Willebrand factor, type A domain"/>
    <property type="match status" value="1"/>
</dbReference>